<feature type="transmembrane region" description="Helical" evidence="8">
    <location>
        <begin position="402"/>
        <end position="423"/>
    </location>
</feature>
<accession>A0AAD5VUX3</accession>
<name>A0AAD5VUX3_9AGAR</name>
<dbReference type="AlphaFoldDB" id="A0AAD5VUX3"/>
<dbReference type="Pfam" id="PF07690">
    <property type="entry name" value="MFS_1"/>
    <property type="match status" value="1"/>
</dbReference>
<feature type="region of interest" description="Disordered" evidence="7">
    <location>
        <begin position="493"/>
        <end position="514"/>
    </location>
</feature>
<feature type="transmembrane region" description="Helical" evidence="8">
    <location>
        <begin position="89"/>
        <end position="110"/>
    </location>
</feature>
<evidence type="ECO:0000256" key="3">
    <source>
        <dbReference type="ARBA" id="ARBA00022692"/>
    </source>
</evidence>
<evidence type="ECO:0000313" key="9">
    <source>
        <dbReference type="EMBL" id="KAJ3568343.1"/>
    </source>
</evidence>
<dbReference type="GO" id="GO:0022857">
    <property type="term" value="F:transmembrane transporter activity"/>
    <property type="evidence" value="ECO:0007669"/>
    <property type="project" value="InterPro"/>
</dbReference>
<keyword evidence="5 8" id="KW-0472">Membrane</keyword>
<feature type="transmembrane region" description="Helical" evidence="8">
    <location>
        <begin position="176"/>
        <end position="196"/>
    </location>
</feature>
<evidence type="ECO:0000256" key="7">
    <source>
        <dbReference type="SAM" id="MobiDB-lite"/>
    </source>
</evidence>
<feature type="coiled-coil region" evidence="6">
    <location>
        <begin position="240"/>
        <end position="267"/>
    </location>
</feature>
<keyword evidence="4 8" id="KW-1133">Transmembrane helix</keyword>
<keyword evidence="6" id="KW-0175">Coiled coil</keyword>
<sequence>MISEEVAKSPNETKTKRNSDTGTLIADAFTPRYVTAEEDARVLWKIDRYIMPVVFVIYFLQFMDKQTLSFSSVFGIINDAHLIGREYSVLGSIVFIAQLLLQPISAYFLVKFPLSKYIPTIVTCWGTILASSFSHETLNESLEHLRHQSSPPLFLSGKSGTDAMSKGSVLQRTRKVWYSNNGWGNIFGSLIMYGIGHIQSKVLFRYQVIFLLLGCMTTLVGIISFFVFPDNPTKCKFLSEEEKTIAVERLRANNQGLENKSFKLRQVYEMITDLKSWCWMTLMFLMALPAGGINAFGPLILKGFGFDGFEVMLFNIPFGVMQISAIFTAFWAAKRFRMKSPVILILLIPCVTGAAVLLCLGRSHEDLPFLLLAYYMLACHSSIIPLIFNWQSTNVAGHTKKTTTTAFMTMGTVSGNIVGPLLFKPRDQPDYTHGLSAMLACYSACFILVCCTVTYLRHLNVKNTKRRVLAGKSAKIIDYSMLSAHEAEVARAKVRESSEKEAGTGNAEKEGTAAFEDVTDLQNDEFIYIDLSTAKPYGFNFWLTRMASIQPLPTPSTDGSAENGPTQGPTESNFFHSGRLEAERCRLEQVFNVSGSKNTFNNVPGCGGRNVNNFPHFCHSLKQAFQISGDENTFNFM</sequence>
<evidence type="ECO:0000256" key="6">
    <source>
        <dbReference type="SAM" id="Coils"/>
    </source>
</evidence>
<dbReference type="Proteomes" id="UP001213000">
    <property type="component" value="Unassembled WGS sequence"/>
</dbReference>
<dbReference type="PANTHER" id="PTHR43791:SF59">
    <property type="entry name" value="TRANSPORTER, PUTATIVE (AFU_ORTHOLOGUE AFUA_1G06550)-RELATED"/>
    <property type="match status" value="1"/>
</dbReference>
<dbReference type="SUPFAM" id="SSF103473">
    <property type="entry name" value="MFS general substrate transporter"/>
    <property type="match status" value="2"/>
</dbReference>
<evidence type="ECO:0000256" key="5">
    <source>
        <dbReference type="ARBA" id="ARBA00023136"/>
    </source>
</evidence>
<dbReference type="InterPro" id="IPR011701">
    <property type="entry name" value="MFS"/>
</dbReference>
<gene>
    <name evidence="9" type="ORF">NP233_g5774</name>
</gene>
<dbReference type="Gene3D" id="1.20.1250.20">
    <property type="entry name" value="MFS general substrate transporter like domains"/>
    <property type="match status" value="2"/>
</dbReference>
<feature type="compositionally biased region" description="Basic and acidic residues" evidence="7">
    <location>
        <begin position="493"/>
        <end position="511"/>
    </location>
</feature>
<evidence type="ECO:0000313" key="10">
    <source>
        <dbReference type="Proteomes" id="UP001213000"/>
    </source>
</evidence>
<feature type="transmembrane region" description="Helical" evidence="8">
    <location>
        <begin position="208"/>
        <end position="228"/>
    </location>
</feature>
<keyword evidence="10" id="KW-1185">Reference proteome</keyword>
<keyword evidence="3 8" id="KW-0812">Transmembrane</keyword>
<reference evidence="9" key="1">
    <citation type="submission" date="2022-07" db="EMBL/GenBank/DDBJ databases">
        <title>Genome Sequence of Leucocoprinus birnbaumii.</title>
        <authorList>
            <person name="Buettner E."/>
        </authorList>
    </citation>
    <scope>NUCLEOTIDE SEQUENCE</scope>
    <source>
        <strain evidence="9">VT141</strain>
    </source>
</reference>
<feature type="transmembrane region" description="Helical" evidence="8">
    <location>
        <begin position="312"/>
        <end position="333"/>
    </location>
</feature>
<evidence type="ECO:0000256" key="4">
    <source>
        <dbReference type="ARBA" id="ARBA00022989"/>
    </source>
</evidence>
<comment type="caution">
    <text evidence="9">The sequence shown here is derived from an EMBL/GenBank/DDBJ whole genome shotgun (WGS) entry which is preliminary data.</text>
</comment>
<evidence type="ECO:0000256" key="1">
    <source>
        <dbReference type="ARBA" id="ARBA00004141"/>
    </source>
</evidence>
<dbReference type="InterPro" id="IPR036259">
    <property type="entry name" value="MFS_trans_sf"/>
</dbReference>
<feature type="transmembrane region" description="Helical" evidence="8">
    <location>
        <begin position="342"/>
        <end position="363"/>
    </location>
</feature>
<dbReference type="PANTHER" id="PTHR43791">
    <property type="entry name" value="PERMEASE-RELATED"/>
    <property type="match status" value="1"/>
</dbReference>
<proteinExistence type="predicted"/>
<keyword evidence="2" id="KW-0813">Transport</keyword>
<feature type="transmembrane region" description="Helical" evidence="8">
    <location>
        <begin position="435"/>
        <end position="456"/>
    </location>
</feature>
<evidence type="ECO:0000256" key="2">
    <source>
        <dbReference type="ARBA" id="ARBA00022448"/>
    </source>
</evidence>
<evidence type="ECO:0000256" key="8">
    <source>
        <dbReference type="SAM" id="Phobius"/>
    </source>
</evidence>
<organism evidence="9 10">
    <name type="scientific">Leucocoprinus birnbaumii</name>
    <dbReference type="NCBI Taxonomy" id="56174"/>
    <lineage>
        <taxon>Eukaryota</taxon>
        <taxon>Fungi</taxon>
        <taxon>Dikarya</taxon>
        <taxon>Basidiomycota</taxon>
        <taxon>Agaricomycotina</taxon>
        <taxon>Agaricomycetes</taxon>
        <taxon>Agaricomycetidae</taxon>
        <taxon>Agaricales</taxon>
        <taxon>Agaricineae</taxon>
        <taxon>Agaricaceae</taxon>
        <taxon>Leucocoprinus</taxon>
    </lineage>
</organism>
<protein>
    <submittedName>
        <fullName evidence="9">Uncharacterized protein</fullName>
    </submittedName>
</protein>
<feature type="transmembrane region" description="Helical" evidence="8">
    <location>
        <begin position="369"/>
        <end position="390"/>
    </location>
</feature>
<feature type="compositionally biased region" description="Polar residues" evidence="7">
    <location>
        <begin position="555"/>
        <end position="574"/>
    </location>
</feature>
<feature type="region of interest" description="Disordered" evidence="7">
    <location>
        <begin position="553"/>
        <end position="574"/>
    </location>
</feature>
<dbReference type="EMBL" id="JANIEX010000351">
    <property type="protein sequence ID" value="KAJ3568343.1"/>
    <property type="molecule type" value="Genomic_DNA"/>
</dbReference>
<feature type="transmembrane region" description="Helical" evidence="8">
    <location>
        <begin position="49"/>
        <end position="77"/>
    </location>
</feature>
<dbReference type="GO" id="GO:0016020">
    <property type="term" value="C:membrane"/>
    <property type="evidence" value="ECO:0007669"/>
    <property type="project" value="UniProtKB-SubCell"/>
</dbReference>
<comment type="subcellular location">
    <subcellularLocation>
        <location evidence="1">Membrane</location>
        <topology evidence="1">Multi-pass membrane protein</topology>
    </subcellularLocation>
</comment>
<feature type="transmembrane region" description="Helical" evidence="8">
    <location>
        <begin position="277"/>
        <end position="300"/>
    </location>
</feature>